<evidence type="ECO:0000259" key="14">
    <source>
        <dbReference type="PROSITE" id="PS50035"/>
    </source>
</evidence>
<feature type="active site" evidence="12">
    <location>
        <position position="415"/>
    </location>
</feature>
<dbReference type="InterPro" id="IPR025202">
    <property type="entry name" value="PLD-like_dom"/>
</dbReference>
<feature type="domain" description="PLD phosphodiesterase" evidence="14">
    <location>
        <begin position="403"/>
        <end position="430"/>
    </location>
</feature>
<sequence length="490" mass="56492">MDWLHKININIALQILLLFLVINTIGALITVFRRPRSIASVFAWMMALIFLPGIGFLLYAFVGRKIDGEVIYLLNSHHQQRISEIGEIIEEHNQRFDDGKISKSVELLKDYFDYSEESPITRGNQVKIIIDGQQKFSELFRDIRKAKETIHMEYYAIFDDCIGNQLLNLLIQKAKEGVKVRVLFDPFGGRTTERFFKPLIAVGGKVLPFITARDFIRKTRLNYHLHRKIVVIDGKISWTGGFNVGDQYLNETKRFGYWRDTHARIIGTASFSLQEIFLRDWNASVSKPEDYLEYDEKYFRLPEKAEYGTTQLQVVADGPDDEDQILKGGFIKMILSAKKRVWIQSPYLIPDDSMLDALSIAVRSGVDVRIMIPSMPDHPFIYRATQYYANFLHKKGAKIYIYNGGFLHAKTMIVDHELSSFGTTNQDIRSYALNFEVSAFAYNQEITDELAAIFKADLLESTLLTSDMIQAQSKWLRFKQAFSRLLSPIL</sequence>
<evidence type="ECO:0000313" key="15">
    <source>
        <dbReference type="EMBL" id="MFC4709725.1"/>
    </source>
</evidence>
<dbReference type="Gene3D" id="3.30.870.10">
    <property type="entry name" value="Endonuclease Chain A"/>
    <property type="match status" value="2"/>
</dbReference>
<dbReference type="SMART" id="SM00155">
    <property type="entry name" value="PLDc"/>
    <property type="match status" value="2"/>
</dbReference>
<evidence type="ECO:0000256" key="10">
    <source>
        <dbReference type="ARBA" id="ARBA00023209"/>
    </source>
</evidence>
<evidence type="ECO:0000256" key="2">
    <source>
        <dbReference type="ARBA" id="ARBA00022475"/>
    </source>
</evidence>
<organism evidence="15 16">
    <name type="scientific">Enterococcus eurekensis</name>
    <dbReference type="NCBI Taxonomy" id="1159753"/>
    <lineage>
        <taxon>Bacteria</taxon>
        <taxon>Bacillati</taxon>
        <taxon>Bacillota</taxon>
        <taxon>Bacilli</taxon>
        <taxon>Lactobacillales</taxon>
        <taxon>Enterococcaceae</taxon>
        <taxon>Enterococcus</taxon>
    </lineage>
</organism>
<feature type="active site" evidence="12">
    <location>
        <position position="408"/>
    </location>
</feature>
<evidence type="ECO:0000256" key="5">
    <source>
        <dbReference type="ARBA" id="ARBA00022692"/>
    </source>
</evidence>
<dbReference type="PROSITE" id="PS50035">
    <property type="entry name" value="PLD"/>
    <property type="match status" value="2"/>
</dbReference>
<feature type="active site" evidence="12">
    <location>
        <position position="226"/>
    </location>
</feature>
<dbReference type="NCBIfam" id="TIGR04265">
    <property type="entry name" value="bac_cardiolipin"/>
    <property type="match status" value="1"/>
</dbReference>
<dbReference type="InterPro" id="IPR030874">
    <property type="entry name" value="Cardiolipin_synth_Firmi"/>
</dbReference>
<name>A0ABV9M3L3_9ENTE</name>
<evidence type="ECO:0000256" key="12">
    <source>
        <dbReference type="HAMAP-Rule" id="MF_01916"/>
    </source>
</evidence>
<dbReference type="CDD" id="cd09110">
    <property type="entry name" value="PLDc_CLS_1"/>
    <property type="match status" value="1"/>
</dbReference>
<evidence type="ECO:0000313" key="16">
    <source>
        <dbReference type="Proteomes" id="UP001596026"/>
    </source>
</evidence>
<feature type="transmembrane region" description="Helical" evidence="12">
    <location>
        <begin position="41"/>
        <end position="62"/>
    </location>
</feature>
<feature type="transmembrane region" description="Helical" evidence="12">
    <location>
        <begin position="12"/>
        <end position="32"/>
    </location>
</feature>
<dbReference type="SUPFAM" id="SSF56024">
    <property type="entry name" value="Phospholipase D/nuclease"/>
    <property type="match status" value="2"/>
</dbReference>
<evidence type="ECO:0000256" key="4">
    <source>
        <dbReference type="ARBA" id="ARBA00022679"/>
    </source>
</evidence>
<dbReference type="CDD" id="cd09112">
    <property type="entry name" value="PLDc_CLS_2"/>
    <property type="match status" value="1"/>
</dbReference>
<keyword evidence="11 12" id="KW-1208">Phospholipid metabolism</keyword>
<keyword evidence="5 12" id="KW-0812">Transmembrane</keyword>
<accession>A0ABV9M3L3</accession>
<keyword evidence="9 12" id="KW-0472">Membrane</keyword>
<keyword evidence="3 12" id="KW-0444">Lipid biosynthesis</keyword>
<dbReference type="HAMAP" id="MF_01916">
    <property type="entry name" value="Cardiolipin_synth_Cls"/>
    <property type="match status" value="1"/>
</dbReference>
<comment type="caution">
    <text evidence="15">The sequence shown here is derived from an EMBL/GenBank/DDBJ whole genome shotgun (WGS) entry which is preliminary data.</text>
</comment>
<dbReference type="InterPro" id="IPR001736">
    <property type="entry name" value="PLipase_D/transphosphatidylase"/>
</dbReference>
<evidence type="ECO:0000256" key="1">
    <source>
        <dbReference type="ARBA" id="ARBA00004651"/>
    </source>
</evidence>
<dbReference type="Pfam" id="PF13396">
    <property type="entry name" value="PLDc_N"/>
    <property type="match status" value="1"/>
</dbReference>
<keyword evidence="10 12" id="KW-0594">Phospholipid biosynthesis</keyword>
<keyword evidence="7 12" id="KW-1133">Transmembrane helix</keyword>
<keyword evidence="8 12" id="KW-0443">Lipid metabolism</keyword>
<reference evidence="16" key="1">
    <citation type="journal article" date="2019" name="Int. J. Syst. Evol. Microbiol.">
        <title>The Global Catalogue of Microorganisms (GCM) 10K type strain sequencing project: providing services to taxonomists for standard genome sequencing and annotation.</title>
        <authorList>
            <consortium name="The Broad Institute Genomics Platform"/>
            <consortium name="The Broad Institute Genome Sequencing Center for Infectious Disease"/>
            <person name="Wu L."/>
            <person name="Ma J."/>
        </authorList>
    </citation>
    <scope>NUCLEOTIDE SEQUENCE [LARGE SCALE GENOMIC DNA]</scope>
    <source>
        <strain evidence="16">CGMCC 1.19061</strain>
    </source>
</reference>
<evidence type="ECO:0000256" key="7">
    <source>
        <dbReference type="ARBA" id="ARBA00022989"/>
    </source>
</evidence>
<dbReference type="PANTHER" id="PTHR21248:SF22">
    <property type="entry name" value="PHOSPHOLIPASE D"/>
    <property type="match status" value="1"/>
</dbReference>
<evidence type="ECO:0000256" key="11">
    <source>
        <dbReference type="ARBA" id="ARBA00023264"/>
    </source>
</evidence>
<comment type="catalytic activity">
    <reaction evidence="12">
        <text>2 a 1,2-diacyl-sn-glycero-3-phospho-(1'-sn-glycerol) = a cardiolipin + glycerol</text>
        <dbReference type="Rhea" id="RHEA:31451"/>
        <dbReference type="ChEBI" id="CHEBI:17754"/>
        <dbReference type="ChEBI" id="CHEBI:62237"/>
        <dbReference type="ChEBI" id="CHEBI:64716"/>
    </reaction>
</comment>
<dbReference type="InterPro" id="IPR027379">
    <property type="entry name" value="CLS_N"/>
</dbReference>
<feature type="active site" evidence="12">
    <location>
        <position position="228"/>
    </location>
</feature>
<dbReference type="Pfam" id="PF13091">
    <property type="entry name" value="PLDc_2"/>
    <property type="match status" value="2"/>
</dbReference>
<evidence type="ECO:0000256" key="9">
    <source>
        <dbReference type="ARBA" id="ARBA00023136"/>
    </source>
</evidence>
<protein>
    <recommendedName>
        <fullName evidence="12 13">Cardiolipin synthase</fullName>
        <shortName evidence="12">CL synthase</shortName>
        <ecNumber evidence="12 13">2.7.8.-</ecNumber>
    </recommendedName>
</protein>
<evidence type="ECO:0000256" key="8">
    <source>
        <dbReference type="ARBA" id="ARBA00023098"/>
    </source>
</evidence>
<keyword evidence="16" id="KW-1185">Reference proteome</keyword>
<comment type="similarity">
    <text evidence="12">Belongs to the phospholipase D family. Cardiolipin synthase subfamily.</text>
</comment>
<feature type="active site" evidence="12">
    <location>
        <position position="233"/>
    </location>
</feature>
<keyword evidence="4 12" id="KW-0808">Transferase</keyword>
<gene>
    <name evidence="15" type="primary">cls</name>
    <name evidence="15" type="ORF">ACFO3L_03635</name>
</gene>
<keyword evidence="2 12" id="KW-1003">Cell membrane</keyword>
<dbReference type="EC" id="2.7.8.-" evidence="12 13"/>
<dbReference type="EMBL" id="JBHSGT010000020">
    <property type="protein sequence ID" value="MFC4709725.1"/>
    <property type="molecule type" value="Genomic_DNA"/>
</dbReference>
<feature type="active site" evidence="12">
    <location>
        <position position="410"/>
    </location>
</feature>
<evidence type="ECO:0000256" key="13">
    <source>
        <dbReference type="NCBIfam" id="TIGR04265"/>
    </source>
</evidence>
<comment type="function">
    <text evidence="12">Catalyzes the reversible phosphatidyl group transfer from one phosphatidylglycerol molecule to another to form cardiolipin (CL) (diphosphatidylglycerol) and glycerol.</text>
</comment>
<dbReference type="PANTHER" id="PTHR21248">
    <property type="entry name" value="CARDIOLIPIN SYNTHASE"/>
    <property type="match status" value="1"/>
</dbReference>
<feature type="domain" description="PLD phosphodiesterase" evidence="14">
    <location>
        <begin position="221"/>
        <end position="248"/>
    </location>
</feature>
<evidence type="ECO:0000256" key="6">
    <source>
        <dbReference type="ARBA" id="ARBA00022737"/>
    </source>
</evidence>
<evidence type="ECO:0000256" key="3">
    <source>
        <dbReference type="ARBA" id="ARBA00022516"/>
    </source>
</evidence>
<dbReference type="InterPro" id="IPR022924">
    <property type="entry name" value="Cardiolipin_synthase"/>
</dbReference>
<keyword evidence="6" id="KW-0677">Repeat</keyword>
<dbReference type="Proteomes" id="UP001596026">
    <property type="component" value="Unassembled WGS sequence"/>
</dbReference>
<proteinExistence type="inferred from homology"/>
<comment type="subcellular location">
    <subcellularLocation>
        <location evidence="1 12">Cell membrane</location>
        <topology evidence="1 12">Multi-pass membrane protein</topology>
    </subcellularLocation>
</comment>
<dbReference type="RefSeq" id="WP_379963934.1">
    <property type="nucleotide sequence ID" value="NZ_JBHSGT010000020.1"/>
</dbReference>